<organism evidence="1 2">
    <name type="scientific">Ephemerocybe angulata</name>
    <dbReference type="NCBI Taxonomy" id="980116"/>
    <lineage>
        <taxon>Eukaryota</taxon>
        <taxon>Fungi</taxon>
        <taxon>Dikarya</taxon>
        <taxon>Basidiomycota</taxon>
        <taxon>Agaricomycotina</taxon>
        <taxon>Agaricomycetes</taxon>
        <taxon>Agaricomycetidae</taxon>
        <taxon>Agaricales</taxon>
        <taxon>Agaricineae</taxon>
        <taxon>Psathyrellaceae</taxon>
        <taxon>Ephemerocybe</taxon>
    </lineage>
</organism>
<dbReference type="EMBL" id="JACGCI010000249">
    <property type="protein sequence ID" value="KAF6741411.1"/>
    <property type="molecule type" value="Genomic_DNA"/>
</dbReference>
<sequence>MPALSFTSQYMWGSLSVFMDARRYRFYQHIYHHRKTIQFDSRYIDLFWEELGIAFMFQGLTDIVPSSTCKSGMLTSIAWTMDMYDDDKSLWEALKTGCFLKESDFGKLSQFGWTKWWMRDGHSIDSIVGEWEVAVNWGLEKNQNFVNPPVSAGDVIGLLRRLVDAIDEHKSSSEGYLNGVNKSIHDLDSVCKGLRRMGLIVRGRIGRPTLAPDWTPDIGARLDARHWRPIGRPTLAPDWTPDIGARLDARHWTPDIGRPTLDARLDARQRPTLVPDWTPDIGARLDARY</sequence>
<dbReference type="OrthoDB" id="3119763at2759"/>
<dbReference type="AlphaFoldDB" id="A0A8H6LUC1"/>
<gene>
    <name evidence="1" type="ORF">DFP72DRAFT_862323</name>
</gene>
<keyword evidence="2" id="KW-1185">Reference proteome</keyword>
<accession>A0A8H6LUC1</accession>
<comment type="caution">
    <text evidence="1">The sequence shown here is derived from an EMBL/GenBank/DDBJ whole genome shotgun (WGS) entry which is preliminary data.</text>
</comment>
<name>A0A8H6LUC1_9AGAR</name>
<dbReference type="Proteomes" id="UP000521943">
    <property type="component" value="Unassembled WGS sequence"/>
</dbReference>
<proteinExistence type="predicted"/>
<reference evidence="1 2" key="1">
    <citation type="submission" date="2020-07" db="EMBL/GenBank/DDBJ databases">
        <title>Comparative genomics of pyrophilous fungi reveals a link between fire events and developmental genes.</title>
        <authorList>
            <consortium name="DOE Joint Genome Institute"/>
            <person name="Steindorff A.S."/>
            <person name="Carver A."/>
            <person name="Calhoun S."/>
            <person name="Stillman K."/>
            <person name="Liu H."/>
            <person name="Lipzen A."/>
            <person name="Pangilinan J."/>
            <person name="Labutti K."/>
            <person name="Bruns T.D."/>
            <person name="Grigoriev I.V."/>
        </authorList>
    </citation>
    <scope>NUCLEOTIDE SEQUENCE [LARGE SCALE GENOMIC DNA]</scope>
    <source>
        <strain evidence="1 2">CBS 144469</strain>
    </source>
</reference>
<evidence type="ECO:0000313" key="1">
    <source>
        <dbReference type="EMBL" id="KAF6741411.1"/>
    </source>
</evidence>
<protein>
    <submittedName>
        <fullName evidence="1">Uncharacterized protein</fullName>
    </submittedName>
</protein>
<evidence type="ECO:0000313" key="2">
    <source>
        <dbReference type="Proteomes" id="UP000521943"/>
    </source>
</evidence>